<dbReference type="InterPro" id="IPR050706">
    <property type="entry name" value="Cyclic-di-GMP_PDE-like"/>
</dbReference>
<evidence type="ECO:0000259" key="1">
    <source>
        <dbReference type="PROSITE" id="PS50883"/>
    </source>
</evidence>
<dbReference type="EMBL" id="CP068570">
    <property type="protein sequence ID" value="QQZ50778.1"/>
    <property type="molecule type" value="Genomic_DNA"/>
</dbReference>
<dbReference type="GO" id="GO:0071111">
    <property type="term" value="F:cyclic-guanylate-specific phosphodiesterase activity"/>
    <property type="evidence" value="ECO:0007669"/>
    <property type="project" value="InterPro"/>
</dbReference>
<name>A0A974S9L1_9CAUL</name>
<dbReference type="PROSITE" id="PS50883">
    <property type="entry name" value="EAL"/>
    <property type="match status" value="1"/>
</dbReference>
<dbReference type="InterPro" id="IPR035919">
    <property type="entry name" value="EAL_sf"/>
</dbReference>
<dbReference type="InterPro" id="IPR001633">
    <property type="entry name" value="EAL_dom"/>
</dbReference>
<dbReference type="AlphaFoldDB" id="A0A974S9L1"/>
<accession>A0A974S9L1</accession>
<sequence length="61" mass="6501">MLQAATSLDIRIVAEGVEDEAQALFLRAAGCDRLQGFLFARPMPAEAVELRLRESAAASGP</sequence>
<dbReference type="PANTHER" id="PTHR33121">
    <property type="entry name" value="CYCLIC DI-GMP PHOSPHODIESTERASE PDEF"/>
    <property type="match status" value="1"/>
</dbReference>
<dbReference type="Pfam" id="PF00563">
    <property type="entry name" value="EAL"/>
    <property type="match status" value="1"/>
</dbReference>
<dbReference type="PANTHER" id="PTHR33121:SF71">
    <property type="entry name" value="OXYGEN SENSOR PROTEIN DOSP"/>
    <property type="match status" value="1"/>
</dbReference>
<dbReference type="Gene3D" id="3.20.20.450">
    <property type="entry name" value="EAL domain"/>
    <property type="match status" value="1"/>
</dbReference>
<protein>
    <submittedName>
        <fullName evidence="2">EAL domain-containing protein</fullName>
    </submittedName>
</protein>
<gene>
    <name evidence="2" type="ORF">JKL49_05385</name>
</gene>
<proteinExistence type="predicted"/>
<feature type="domain" description="EAL" evidence="1">
    <location>
        <begin position="1"/>
        <end position="56"/>
    </location>
</feature>
<organism evidence="2">
    <name type="scientific">Phenylobacterium glaciei</name>
    <dbReference type="NCBI Taxonomy" id="2803784"/>
    <lineage>
        <taxon>Bacteria</taxon>
        <taxon>Pseudomonadati</taxon>
        <taxon>Pseudomonadota</taxon>
        <taxon>Alphaproteobacteria</taxon>
        <taxon>Caulobacterales</taxon>
        <taxon>Caulobacteraceae</taxon>
        <taxon>Phenylobacterium</taxon>
    </lineage>
</organism>
<evidence type="ECO:0000313" key="2">
    <source>
        <dbReference type="EMBL" id="QQZ50778.1"/>
    </source>
</evidence>
<reference evidence="2" key="1">
    <citation type="submission" date="2021-01" db="EMBL/GenBank/DDBJ databases">
        <title>Genome sequence of Phenylobacterium sp. 20VBR1 isolated from a valley glaceir, Ny-Alesund, Svalbard.</title>
        <authorList>
            <person name="Thomas F.A."/>
            <person name="Krishnan K.P."/>
            <person name="Sinha R.K."/>
        </authorList>
    </citation>
    <scope>NUCLEOTIDE SEQUENCE</scope>
    <source>
        <strain evidence="2">20VBR1</strain>
    </source>
</reference>
<dbReference type="SUPFAM" id="SSF141868">
    <property type="entry name" value="EAL domain-like"/>
    <property type="match status" value="1"/>
</dbReference>